<comment type="caution">
    <text evidence="2">The sequence shown here is derived from an EMBL/GenBank/DDBJ whole genome shotgun (WGS) entry which is preliminary data.</text>
</comment>
<evidence type="ECO:0000313" key="2">
    <source>
        <dbReference type="EMBL" id="MYM82006.1"/>
    </source>
</evidence>
<feature type="transmembrane region" description="Helical" evidence="1">
    <location>
        <begin position="176"/>
        <end position="198"/>
    </location>
</feature>
<dbReference type="EMBL" id="WWCP01000007">
    <property type="protein sequence ID" value="MYM82006.1"/>
    <property type="molecule type" value="Genomic_DNA"/>
</dbReference>
<evidence type="ECO:0000256" key="1">
    <source>
        <dbReference type="SAM" id="Phobius"/>
    </source>
</evidence>
<keyword evidence="1" id="KW-0812">Transmembrane</keyword>
<name>A0A6L8MJI4_9BURK</name>
<sequence>MKTMKWLLKREMWENKGMLLWTPLAIAGAIVALVLSALVMSHTSNLRIDGQNLATVTIEGQVRTRIAETLVQVYIGTGLPVLMALGLLVFFYCLSALHDERRDRSLLFWKSLPVSDFATVLSKALLALVVAPLITIGITIALGLVMLLATCLTLLVHGTNLFGEVLSSPDLYLSPLRLIGLLPVYILWALPTVGWLLMVSSMARSKVFLWAVGTPVIITLLLVWAQKALMFGVDALWFAYHITNRILLGVAPGSWLVFGGDRIHLAHAERKLPLPDAIFNASWSTLAGPGVWIGALAGIVMIAMAVYMRRRREEV</sequence>
<reference evidence="2 3" key="1">
    <citation type="submission" date="2019-12" db="EMBL/GenBank/DDBJ databases">
        <title>Novel species isolated from a subtropical stream in China.</title>
        <authorList>
            <person name="Lu H."/>
        </authorList>
    </citation>
    <scope>NUCLEOTIDE SEQUENCE [LARGE SCALE GENOMIC DNA]</scope>
    <source>
        <strain evidence="2 3">FT50W</strain>
    </source>
</reference>
<dbReference type="Proteomes" id="UP000474565">
    <property type="component" value="Unassembled WGS sequence"/>
</dbReference>
<feature type="transmembrane region" description="Helical" evidence="1">
    <location>
        <begin position="207"/>
        <end position="225"/>
    </location>
</feature>
<feature type="transmembrane region" description="Helical" evidence="1">
    <location>
        <begin position="290"/>
        <end position="308"/>
    </location>
</feature>
<accession>A0A6L8MJI4</accession>
<protein>
    <submittedName>
        <fullName evidence="2">Uncharacterized protein</fullName>
    </submittedName>
</protein>
<evidence type="ECO:0000313" key="3">
    <source>
        <dbReference type="Proteomes" id="UP000474565"/>
    </source>
</evidence>
<keyword evidence="1" id="KW-0472">Membrane</keyword>
<keyword evidence="1" id="KW-1133">Transmembrane helix</keyword>
<feature type="transmembrane region" description="Helical" evidence="1">
    <location>
        <begin position="125"/>
        <end position="156"/>
    </location>
</feature>
<gene>
    <name evidence="2" type="ORF">GTP44_08550</name>
</gene>
<dbReference type="RefSeq" id="WP_161019108.1">
    <property type="nucleotide sequence ID" value="NZ_WWCP01000007.1"/>
</dbReference>
<proteinExistence type="predicted"/>
<dbReference type="AlphaFoldDB" id="A0A6L8MJI4"/>
<feature type="transmembrane region" description="Helical" evidence="1">
    <location>
        <begin position="73"/>
        <end position="94"/>
    </location>
</feature>
<organism evidence="2 3">
    <name type="scientific">Duganella lactea</name>
    <dbReference type="NCBI Taxonomy" id="2692173"/>
    <lineage>
        <taxon>Bacteria</taxon>
        <taxon>Pseudomonadati</taxon>
        <taxon>Pseudomonadota</taxon>
        <taxon>Betaproteobacteria</taxon>
        <taxon>Burkholderiales</taxon>
        <taxon>Oxalobacteraceae</taxon>
        <taxon>Telluria group</taxon>
        <taxon>Duganella</taxon>
    </lineage>
</organism>